<protein>
    <submittedName>
        <fullName evidence="1">Uncharacterized protein</fullName>
    </submittedName>
</protein>
<organism evidence="1 2">
    <name type="scientific">Fusarium fujikuroi</name>
    <name type="common">Bakanae and foot rot disease fungus</name>
    <name type="synonym">Gibberella fujikuroi</name>
    <dbReference type="NCBI Taxonomy" id="5127"/>
    <lineage>
        <taxon>Eukaryota</taxon>
        <taxon>Fungi</taxon>
        <taxon>Dikarya</taxon>
        <taxon>Ascomycota</taxon>
        <taxon>Pezizomycotina</taxon>
        <taxon>Sordariomycetes</taxon>
        <taxon>Hypocreomycetidae</taxon>
        <taxon>Hypocreales</taxon>
        <taxon>Nectriaceae</taxon>
        <taxon>Fusarium</taxon>
        <taxon>Fusarium fujikuroi species complex</taxon>
    </lineage>
</organism>
<accession>A0A9Q9U877</accession>
<sequence>MPGPIWIGQTGNWVTKSRVLQNAYWQEQESRFNQRQGQAFHPAKPPAVCHGFLHTKSGANQILAHAVDLLPFAPTRHCQPYTVVLASERSDIQDGMVAENAGSRNGHELRARTSIATNEHYSQGCWGAASAELSHHQPLDGSTVPVIINASRLQVLSCAREAISNGLEGRPGVAAARINETADNP</sequence>
<dbReference type="EMBL" id="CABFJX010000135">
    <property type="protein sequence ID" value="VTT65334.1"/>
    <property type="molecule type" value="Genomic_DNA"/>
</dbReference>
<dbReference type="Proteomes" id="UP000760494">
    <property type="component" value="Unassembled WGS sequence"/>
</dbReference>
<reference evidence="1" key="1">
    <citation type="submission" date="2019-05" db="EMBL/GenBank/DDBJ databases">
        <authorList>
            <person name="Piombo E."/>
        </authorList>
    </citation>
    <scope>NUCLEOTIDE SEQUENCE</scope>
    <source>
        <strain evidence="1">C2S</strain>
    </source>
</reference>
<dbReference type="AlphaFoldDB" id="A0A9Q9U877"/>
<evidence type="ECO:0000313" key="1">
    <source>
        <dbReference type="EMBL" id="VTT65334.1"/>
    </source>
</evidence>
<proteinExistence type="predicted"/>
<comment type="caution">
    <text evidence="1">The sequence shown here is derived from an EMBL/GenBank/DDBJ whole genome shotgun (WGS) entry which is preliminary data.</text>
</comment>
<evidence type="ECO:0000313" key="2">
    <source>
        <dbReference type="Proteomes" id="UP000760494"/>
    </source>
</evidence>
<name>A0A9Q9U877_FUSFU</name>
<gene>
    <name evidence="1" type="ORF">C2S_5923</name>
</gene>